<dbReference type="OrthoDB" id="25761at2759"/>
<comment type="similarity">
    <text evidence="1 6">Belongs to the CWC24 family.</text>
</comment>
<reference evidence="10 11" key="1">
    <citation type="submission" date="2016-08" db="EMBL/GenBank/DDBJ databases">
        <title>Genomes of anaerobic fungi encode conserved fungal cellulosomes for biomass hydrolysis.</title>
        <authorList>
            <consortium name="DOE Joint Genome Institute"/>
            <person name="Haitjema C.H."/>
            <person name="Gilmore S.P."/>
            <person name="Henske J.K."/>
            <person name="Solomon K.V."/>
            <person name="De Groot R."/>
            <person name="Kuo A."/>
            <person name="Mondo S.J."/>
            <person name="Salamov A.A."/>
            <person name="Labutti K."/>
            <person name="Zhao Z."/>
            <person name="Chiniquy J."/>
            <person name="Barry K."/>
            <person name="Brewer H.M."/>
            <person name="Purvine S.O."/>
            <person name="Wright A.T."/>
            <person name="Boxma B."/>
            <person name="Van Alen T."/>
            <person name="Hackstein J.H."/>
            <person name="Baker S.E."/>
            <person name="Grigoriev I.V."/>
            <person name="O'Malley M.A."/>
        </authorList>
    </citation>
    <scope>NUCLEOTIDE SEQUENCE [LARGE SCALE GENOMIC DNA]</scope>
    <source>
        <strain evidence="11">finn</strain>
    </source>
</reference>
<dbReference type="SUPFAM" id="SSF90229">
    <property type="entry name" value="CCCH zinc finger"/>
    <property type="match status" value="1"/>
</dbReference>
<keyword evidence="11" id="KW-1185">Reference proteome</keyword>
<dbReference type="GO" id="GO:0005684">
    <property type="term" value="C:U2-type spliceosomal complex"/>
    <property type="evidence" value="ECO:0007669"/>
    <property type="project" value="TreeGrafter"/>
</dbReference>
<evidence type="ECO:0000259" key="9">
    <source>
        <dbReference type="PROSITE" id="PS50103"/>
    </source>
</evidence>
<keyword evidence="6" id="KW-0539">Nucleus</keyword>
<dbReference type="Gene3D" id="4.10.1000.10">
    <property type="entry name" value="Zinc finger, CCCH-type"/>
    <property type="match status" value="1"/>
</dbReference>
<dbReference type="CDD" id="cd16539">
    <property type="entry name" value="RING-HC_RNF113A_B"/>
    <property type="match status" value="1"/>
</dbReference>
<comment type="subcellular location">
    <subcellularLocation>
        <location evidence="6">Nucleus</location>
    </subcellularLocation>
</comment>
<dbReference type="GO" id="GO:0003677">
    <property type="term" value="F:DNA binding"/>
    <property type="evidence" value="ECO:0007669"/>
    <property type="project" value="UniProtKB-UniRule"/>
</dbReference>
<evidence type="ECO:0000256" key="3">
    <source>
        <dbReference type="ARBA" id="ARBA00022771"/>
    </source>
</evidence>
<evidence type="ECO:0000313" key="11">
    <source>
        <dbReference type="Proteomes" id="UP000193719"/>
    </source>
</evidence>
<evidence type="ECO:0000256" key="7">
    <source>
        <dbReference type="SAM" id="MobiDB-lite"/>
    </source>
</evidence>
<evidence type="ECO:0000256" key="4">
    <source>
        <dbReference type="ARBA" id="ARBA00022833"/>
    </source>
</evidence>
<dbReference type="PROSITE" id="PS50089">
    <property type="entry name" value="ZF_RING_2"/>
    <property type="match status" value="1"/>
</dbReference>
<dbReference type="Gene3D" id="3.30.40.10">
    <property type="entry name" value="Zinc/RING finger domain, C3HC4 (zinc finger)"/>
    <property type="match status" value="1"/>
</dbReference>
<reference evidence="10 11" key="2">
    <citation type="submission" date="2016-08" db="EMBL/GenBank/DDBJ databases">
        <title>Pervasive Adenine N6-methylation of Active Genes in Fungi.</title>
        <authorList>
            <consortium name="DOE Joint Genome Institute"/>
            <person name="Mondo S.J."/>
            <person name="Dannebaum R.O."/>
            <person name="Kuo R.C."/>
            <person name="Labutti K."/>
            <person name="Haridas S."/>
            <person name="Kuo A."/>
            <person name="Salamov A."/>
            <person name="Ahrendt S.R."/>
            <person name="Lipzen A."/>
            <person name="Sullivan W."/>
            <person name="Andreopoulos W.B."/>
            <person name="Clum A."/>
            <person name="Lindquist E."/>
            <person name="Daum C."/>
            <person name="Ramamoorthy G.K."/>
            <person name="Gryganskyi A."/>
            <person name="Culley D."/>
            <person name="Magnuson J.K."/>
            <person name="James T.Y."/>
            <person name="O'Malley M.A."/>
            <person name="Stajich J.E."/>
            <person name="Spatafora J.W."/>
            <person name="Visel A."/>
            <person name="Grigoriev I.V."/>
        </authorList>
    </citation>
    <scope>NUCLEOTIDE SEQUENCE [LARGE SCALE GENOMIC DNA]</scope>
    <source>
        <strain evidence="11">finn</strain>
    </source>
</reference>
<dbReference type="Proteomes" id="UP000193719">
    <property type="component" value="Unassembled WGS sequence"/>
</dbReference>
<dbReference type="InterPro" id="IPR027370">
    <property type="entry name" value="Znf-RING_euk"/>
</dbReference>
<protein>
    <recommendedName>
        <fullName evidence="6">Pre-mRNA-splicing factor CWC24</fullName>
    </recommendedName>
</protein>
<dbReference type="FunFam" id="4.10.1000.10:FF:000014">
    <property type="entry name" value="Zinc finger CCCH domain-containing protein 1"/>
    <property type="match status" value="1"/>
</dbReference>
<organism evidence="10 11">
    <name type="scientific">Piromyces finnis</name>
    <dbReference type="NCBI Taxonomy" id="1754191"/>
    <lineage>
        <taxon>Eukaryota</taxon>
        <taxon>Fungi</taxon>
        <taxon>Fungi incertae sedis</taxon>
        <taxon>Chytridiomycota</taxon>
        <taxon>Chytridiomycota incertae sedis</taxon>
        <taxon>Neocallimastigomycetes</taxon>
        <taxon>Neocallimastigales</taxon>
        <taxon>Neocallimastigaceae</taxon>
        <taxon>Piromyces</taxon>
    </lineage>
</organism>
<sequence length="323" mass="37531">MDEPIIFKKRGKKNIHKRKKVSLEQDNENEEETVIIKKKRENNTSLNSISSGLSKEEREKRKKEMIDVTFKSTGLATSNLPKDMGATHTIEIDTDVKNDAVALLEKQLNMTEDELNSGTYKGSSAYKHYIKKKDNVTGNAATSKIRAGPQRAPTNVRVTCRFDYQPDICKDYKETGYCGYGDSCKFLHDRGDYKSGWQLDREWEEKQKRLANEEEELNNYLIGEDSEEDSDEELPFACLICREDFVNPIKTKCGHYFCEKCAIENHAKTKKCFACNAYTYGQFNYAKELVEKLKERKKRIEEREKAVQETMKEQNEEWKENSD</sequence>
<keyword evidence="2 5" id="KW-0479">Metal-binding</keyword>
<dbReference type="InterPro" id="IPR036855">
    <property type="entry name" value="Znf_CCCH_sf"/>
</dbReference>
<dbReference type="InterPro" id="IPR013083">
    <property type="entry name" value="Znf_RING/FYVE/PHD"/>
</dbReference>
<keyword evidence="6" id="KW-0507">mRNA processing</keyword>
<keyword evidence="3 5" id="KW-0863">Zinc-finger</keyword>
<comment type="subunit">
    <text evidence="6">Associated with the spliceosome.</text>
</comment>
<dbReference type="InterPro" id="IPR001841">
    <property type="entry name" value="Znf_RING"/>
</dbReference>
<evidence type="ECO:0000313" key="10">
    <source>
        <dbReference type="EMBL" id="ORX55992.1"/>
    </source>
</evidence>
<dbReference type="SMART" id="SM00184">
    <property type="entry name" value="RING"/>
    <property type="match status" value="1"/>
</dbReference>
<feature type="region of interest" description="Disordered" evidence="7">
    <location>
        <begin position="16"/>
        <end position="60"/>
    </location>
</feature>
<dbReference type="PROSITE" id="PS00518">
    <property type="entry name" value="ZF_RING_1"/>
    <property type="match status" value="1"/>
</dbReference>
<dbReference type="PANTHER" id="PTHR12930:SF0">
    <property type="entry name" value="RING FINGER PROTEIN 113B"/>
    <property type="match status" value="1"/>
</dbReference>
<dbReference type="InterPro" id="IPR000571">
    <property type="entry name" value="Znf_CCCH"/>
</dbReference>
<keyword evidence="4 5" id="KW-0862">Zinc</keyword>
<dbReference type="Pfam" id="PF13445">
    <property type="entry name" value="zf-RING_UBOX"/>
    <property type="match status" value="1"/>
</dbReference>
<evidence type="ECO:0000256" key="5">
    <source>
        <dbReference type="PROSITE-ProRule" id="PRU00723"/>
    </source>
</evidence>
<gene>
    <name evidence="10" type="ORF">BCR36DRAFT_346473</name>
</gene>
<dbReference type="GO" id="GO:0006397">
    <property type="term" value="P:mRNA processing"/>
    <property type="evidence" value="ECO:0007669"/>
    <property type="project" value="UniProtKB-KW"/>
</dbReference>
<dbReference type="GO" id="GO:0008270">
    <property type="term" value="F:zinc ion binding"/>
    <property type="evidence" value="ECO:0007669"/>
    <property type="project" value="UniProtKB-KW"/>
</dbReference>
<keyword evidence="6" id="KW-0238">DNA-binding</keyword>
<comment type="caution">
    <text evidence="10">The sequence shown here is derived from an EMBL/GenBank/DDBJ whole genome shotgun (WGS) entry which is preliminary data.</text>
</comment>
<dbReference type="SMART" id="SM00356">
    <property type="entry name" value="ZnF_C3H1"/>
    <property type="match status" value="1"/>
</dbReference>
<dbReference type="GO" id="GO:0034247">
    <property type="term" value="P:snoRNA splicing"/>
    <property type="evidence" value="ECO:0007669"/>
    <property type="project" value="TreeGrafter"/>
</dbReference>
<proteinExistence type="inferred from homology"/>
<dbReference type="EMBL" id="MCFH01000008">
    <property type="protein sequence ID" value="ORX55992.1"/>
    <property type="molecule type" value="Genomic_DNA"/>
</dbReference>
<dbReference type="AlphaFoldDB" id="A0A1Y1VIR6"/>
<evidence type="ECO:0000256" key="2">
    <source>
        <dbReference type="ARBA" id="ARBA00022723"/>
    </source>
</evidence>
<dbReference type="Pfam" id="PF00642">
    <property type="entry name" value="zf-CCCH"/>
    <property type="match status" value="1"/>
</dbReference>
<feature type="compositionally biased region" description="Polar residues" evidence="7">
    <location>
        <begin position="43"/>
        <end position="53"/>
    </location>
</feature>
<keyword evidence="6" id="KW-0508">mRNA splicing</keyword>
<feature type="zinc finger region" description="C3H1-type" evidence="5">
    <location>
        <begin position="163"/>
        <end position="191"/>
    </location>
</feature>
<keyword evidence="6" id="KW-0747">Spliceosome</keyword>
<comment type="function">
    <text evidence="6">Involved in pre-mRNA splicing.</text>
</comment>
<dbReference type="STRING" id="1754191.A0A1Y1VIR6"/>
<dbReference type="SUPFAM" id="SSF57850">
    <property type="entry name" value="RING/U-box"/>
    <property type="match status" value="1"/>
</dbReference>
<feature type="domain" description="RING-type" evidence="8">
    <location>
        <begin position="238"/>
        <end position="276"/>
    </location>
</feature>
<feature type="region of interest" description="Disordered" evidence="7">
    <location>
        <begin position="304"/>
        <end position="323"/>
    </location>
</feature>
<name>A0A1Y1VIR6_9FUNG</name>
<feature type="domain" description="C3H1-type" evidence="9">
    <location>
        <begin position="163"/>
        <end position="191"/>
    </location>
</feature>
<accession>A0A1Y1VIR6</accession>
<dbReference type="PROSITE" id="PS50103">
    <property type="entry name" value="ZF_C3H1"/>
    <property type="match status" value="1"/>
</dbReference>
<dbReference type="PANTHER" id="PTHR12930">
    <property type="entry name" value="ZINC FINGER PROTEIN 183"/>
    <property type="match status" value="1"/>
</dbReference>
<evidence type="ECO:0000256" key="1">
    <source>
        <dbReference type="ARBA" id="ARBA00009161"/>
    </source>
</evidence>
<evidence type="ECO:0000256" key="6">
    <source>
        <dbReference type="RuleBase" id="RU367110"/>
    </source>
</evidence>
<dbReference type="InterPro" id="IPR017907">
    <property type="entry name" value="Znf_RING_CS"/>
</dbReference>
<evidence type="ECO:0000259" key="8">
    <source>
        <dbReference type="PROSITE" id="PS50089"/>
    </source>
</evidence>
<dbReference type="InterPro" id="IPR039971">
    <property type="entry name" value="CWC24-like"/>
</dbReference>